<dbReference type="Proteomes" id="UP000320876">
    <property type="component" value="Unassembled WGS sequence"/>
</dbReference>
<evidence type="ECO:0000313" key="8">
    <source>
        <dbReference type="Proteomes" id="UP000320876"/>
    </source>
</evidence>
<evidence type="ECO:0000256" key="2">
    <source>
        <dbReference type="ARBA" id="ARBA00022516"/>
    </source>
</evidence>
<dbReference type="SMART" id="SM00563">
    <property type="entry name" value="PlsC"/>
    <property type="match status" value="1"/>
</dbReference>
<gene>
    <name evidence="7" type="ORF">FB471_3135</name>
</gene>
<dbReference type="GO" id="GO:0006654">
    <property type="term" value="P:phosphatidic acid biosynthetic process"/>
    <property type="evidence" value="ECO:0007669"/>
    <property type="project" value="TreeGrafter"/>
</dbReference>
<evidence type="ECO:0000313" key="7">
    <source>
        <dbReference type="EMBL" id="TQJ03379.1"/>
    </source>
</evidence>
<dbReference type="EMBL" id="VFML01000001">
    <property type="protein sequence ID" value="TQJ03379.1"/>
    <property type="molecule type" value="Genomic_DNA"/>
</dbReference>
<organism evidence="7 8">
    <name type="scientific">Amycolatopsis cihanbeyliensis</name>
    <dbReference type="NCBI Taxonomy" id="1128664"/>
    <lineage>
        <taxon>Bacteria</taxon>
        <taxon>Bacillati</taxon>
        <taxon>Actinomycetota</taxon>
        <taxon>Actinomycetes</taxon>
        <taxon>Pseudonocardiales</taxon>
        <taxon>Pseudonocardiaceae</taxon>
        <taxon>Amycolatopsis</taxon>
    </lineage>
</organism>
<keyword evidence="4" id="KW-0443">Lipid metabolism</keyword>
<dbReference type="SUPFAM" id="SSF69593">
    <property type="entry name" value="Glycerol-3-phosphate (1)-acyltransferase"/>
    <property type="match status" value="1"/>
</dbReference>
<dbReference type="GO" id="GO:0003841">
    <property type="term" value="F:1-acylglycerol-3-phosphate O-acyltransferase activity"/>
    <property type="evidence" value="ECO:0007669"/>
    <property type="project" value="TreeGrafter"/>
</dbReference>
<evidence type="ECO:0000259" key="6">
    <source>
        <dbReference type="SMART" id="SM00563"/>
    </source>
</evidence>
<keyword evidence="8" id="KW-1185">Reference proteome</keyword>
<evidence type="ECO:0000256" key="1">
    <source>
        <dbReference type="ARBA" id="ARBA00005189"/>
    </source>
</evidence>
<keyword evidence="5 7" id="KW-0012">Acyltransferase</keyword>
<dbReference type="OrthoDB" id="5184723at2"/>
<sequence length="242" mass="25500">MKRAGAAASALLGHAPSVLGGRQVERHAQRVLTALDVRVDSSADRLSVPGGPGTLIVANHISWLDIVALLAIEPLSFVAKREVRRWPVIGSLAARLGTCFVDRHALRELPASVAELAETLRSGRSVMVFPEGTTWCSLPGGDFRRAPFQAALDAGAPIRPLTIDYFQGDEPSTISAFVGDDTLAASLGRVLTAGELTLRLRAHEVLAAEGDRRTLAATTQRLIRAAGSTELAGSHLGGPVHA</sequence>
<dbReference type="InterPro" id="IPR002123">
    <property type="entry name" value="Plipid/glycerol_acylTrfase"/>
</dbReference>
<evidence type="ECO:0000256" key="4">
    <source>
        <dbReference type="ARBA" id="ARBA00023098"/>
    </source>
</evidence>
<dbReference type="PANTHER" id="PTHR10434:SF64">
    <property type="entry name" value="1-ACYL-SN-GLYCEROL-3-PHOSPHATE ACYLTRANSFERASE-RELATED"/>
    <property type="match status" value="1"/>
</dbReference>
<reference evidence="7 8" key="1">
    <citation type="submission" date="2019-06" db="EMBL/GenBank/DDBJ databases">
        <title>Sequencing the genomes of 1000 actinobacteria strains.</title>
        <authorList>
            <person name="Klenk H.-P."/>
        </authorList>
    </citation>
    <scope>NUCLEOTIDE SEQUENCE [LARGE SCALE GENOMIC DNA]</scope>
    <source>
        <strain evidence="7 8">DSM 45679</strain>
    </source>
</reference>
<dbReference type="RefSeq" id="WP_141999068.1">
    <property type="nucleotide sequence ID" value="NZ_VFML01000001.1"/>
</dbReference>
<evidence type="ECO:0000256" key="3">
    <source>
        <dbReference type="ARBA" id="ARBA00022679"/>
    </source>
</evidence>
<proteinExistence type="predicted"/>
<name>A0A542DJV8_AMYCI</name>
<dbReference type="PANTHER" id="PTHR10434">
    <property type="entry name" value="1-ACYL-SN-GLYCEROL-3-PHOSPHATE ACYLTRANSFERASE"/>
    <property type="match status" value="1"/>
</dbReference>
<dbReference type="CDD" id="cd07989">
    <property type="entry name" value="LPLAT_AGPAT-like"/>
    <property type="match status" value="1"/>
</dbReference>
<dbReference type="Pfam" id="PF01553">
    <property type="entry name" value="Acyltransferase"/>
    <property type="match status" value="1"/>
</dbReference>
<comment type="caution">
    <text evidence="7">The sequence shown here is derived from an EMBL/GenBank/DDBJ whole genome shotgun (WGS) entry which is preliminary data.</text>
</comment>
<keyword evidence="3 7" id="KW-0808">Transferase</keyword>
<feature type="domain" description="Phospholipid/glycerol acyltransferase" evidence="6">
    <location>
        <begin position="54"/>
        <end position="166"/>
    </location>
</feature>
<dbReference type="AlphaFoldDB" id="A0A542DJV8"/>
<accession>A0A542DJV8</accession>
<comment type="pathway">
    <text evidence="1">Lipid metabolism.</text>
</comment>
<protein>
    <submittedName>
        <fullName evidence="7">1-acyl-sn-glycerol-3-phosphate acyltransferase</fullName>
    </submittedName>
</protein>
<evidence type="ECO:0000256" key="5">
    <source>
        <dbReference type="ARBA" id="ARBA00023315"/>
    </source>
</evidence>
<keyword evidence="2" id="KW-0444">Lipid biosynthesis</keyword>